<keyword evidence="1" id="KW-1133">Transmembrane helix</keyword>
<dbReference type="Pfam" id="PF08378">
    <property type="entry name" value="NERD"/>
    <property type="match status" value="1"/>
</dbReference>
<dbReference type="GO" id="GO:0005694">
    <property type="term" value="C:chromosome"/>
    <property type="evidence" value="ECO:0007669"/>
    <property type="project" value="InterPro"/>
</dbReference>
<protein>
    <recommendedName>
        <fullName evidence="2">NERD domain-containing protein</fullName>
    </recommendedName>
</protein>
<feature type="transmembrane region" description="Helical" evidence="1">
    <location>
        <begin position="207"/>
        <end position="228"/>
    </location>
</feature>
<dbReference type="InterPro" id="IPR011528">
    <property type="entry name" value="NERD"/>
</dbReference>
<dbReference type="EMBL" id="AY744399">
    <property type="protein sequence ID" value="AAV31635.1"/>
    <property type="molecule type" value="Genomic_DNA"/>
</dbReference>
<dbReference type="PROSITE" id="PS50965">
    <property type="entry name" value="NERD"/>
    <property type="match status" value="1"/>
</dbReference>
<dbReference type="AlphaFoldDB" id="Q5UEY8"/>
<dbReference type="GO" id="GO:0003916">
    <property type="term" value="F:DNA topoisomerase activity"/>
    <property type="evidence" value="ECO:0007669"/>
    <property type="project" value="InterPro"/>
</dbReference>
<evidence type="ECO:0000256" key="1">
    <source>
        <dbReference type="SAM" id="Phobius"/>
    </source>
</evidence>
<dbReference type="InterPro" id="IPR013498">
    <property type="entry name" value="Topo_IA_Znf"/>
</dbReference>
<dbReference type="Gene3D" id="3.30.65.10">
    <property type="entry name" value="Bacterial Topoisomerase I, domain 1"/>
    <property type="match status" value="1"/>
</dbReference>
<keyword evidence="1" id="KW-0472">Membrane</keyword>
<evidence type="ECO:0000259" key="2">
    <source>
        <dbReference type="PROSITE" id="PS50965"/>
    </source>
</evidence>
<organism evidence="3">
    <name type="scientific">uncultured alpha proteobacterium EBAC2C11</name>
    <dbReference type="NCBI Taxonomy" id="295349"/>
    <lineage>
        <taxon>Bacteria</taxon>
        <taxon>Pseudomonadati</taxon>
        <taxon>Pseudomonadota</taxon>
        <taxon>Alphaproteobacteria</taxon>
        <taxon>Candidatus Puniceispirillales</taxon>
        <taxon>environmental samples</taxon>
    </lineage>
</organism>
<accession>Q5UEY8</accession>
<proteinExistence type="predicted"/>
<dbReference type="GO" id="GO:0003677">
    <property type="term" value="F:DNA binding"/>
    <property type="evidence" value="ECO:0007669"/>
    <property type="project" value="InterPro"/>
</dbReference>
<dbReference type="SUPFAM" id="SSF57783">
    <property type="entry name" value="Zinc beta-ribbon"/>
    <property type="match status" value="1"/>
</dbReference>
<evidence type="ECO:0000313" key="3">
    <source>
        <dbReference type="EMBL" id="AAV31635.1"/>
    </source>
</evidence>
<sequence>MNGSPLDKGTAQIDHLLISPFGIFIVETKNLTGWIYGDATQSSWTQVIYRSKHKFQNPLRQTFRQKKVIAEFLGLSEKHIHPLVTFVGKCKLKTDMPPNVMSFGFVSYIKSFQQKVFTDEEVQRIQHLISNHVATSLVSTDDHIQSLRDRHSSTTICPRCGSNLVERTVKNGANAGSQFLGCEDYPKCRFTRDLPPVESGVRNGSSVGGFILKIILAFSGIAAIYLFFWTMTQR</sequence>
<gene>
    <name evidence="3" type="ORF">Red2C11_49</name>
</gene>
<name>Q5UEY8_9PROT</name>
<dbReference type="Pfam" id="PF01396">
    <property type="entry name" value="Zn_ribbon_Top1"/>
    <property type="match status" value="1"/>
</dbReference>
<reference evidence="3" key="1">
    <citation type="submission" date="2004-09" db="EMBL/GenBank/DDBJ databases">
        <title>SAR116.</title>
        <authorList>
            <person name="Sabehi G."/>
            <person name="Beja O."/>
        </authorList>
    </citation>
    <scope>NUCLEOTIDE SEQUENCE</scope>
</reference>
<feature type="domain" description="NERD" evidence="2">
    <location>
        <begin position="1"/>
        <end position="93"/>
    </location>
</feature>
<dbReference type="GO" id="GO:0006265">
    <property type="term" value="P:DNA topological change"/>
    <property type="evidence" value="ECO:0007669"/>
    <property type="project" value="InterPro"/>
</dbReference>
<keyword evidence="1" id="KW-0812">Transmembrane</keyword>